<evidence type="ECO:0000259" key="4">
    <source>
        <dbReference type="PROSITE" id="PS51898"/>
    </source>
</evidence>
<dbReference type="InterPro" id="IPR050090">
    <property type="entry name" value="Tyrosine_recombinase_XerCD"/>
</dbReference>
<dbReference type="InterPro" id="IPR025269">
    <property type="entry name" value="SAM-like_dom"/>
</dbReference>
<dbReference type="GO" id="GO:0006310">
    <property type="term" value="P:DNA recombination"/>
    <property type="evidence" value="ECO:0007669"/>
    <property type="project" value="UniProtKB-KW"/>
</dbReference>
<dbReference type="GO" id="GO:0003677">
    <property type="term" value="F:DNA binding"/>
    <property type="evidence" value="ECO:0007669"/>
    <property type="project" value="UniProtKB-KW"/>
</dbReference>
<keyword evidence="6" id="KW-1185">Reference proteome</keyword>
<dbReference type="EMBL" id="PSZM01000040">
    <property type="protein sequence ID" value="PQL91664.1"/>
    <property type="molecule type" value="Genomic_DNA"/>
</dbReference>
<evidence type="ECO:0000256" key="1">
    <source>
        <dbReference type="ARBA" id="ARBA00008857"/>
    </source>
</evidence>
<dbReference type="Pfam" id="PF00589">
    <property type="entry name" value="Phage_integrase"/>
    <property type="match status" value="1"/>
</dbReference>
<dbReference type="Gene3D" id="1.10.150.130">
    <property type="match status" value="1"/>
</dbReference>
<dbReference type="PANTHER" id="PTHR30349">
    <property type="entry name" value="PHAGE INTEGRASE-RELATED"/>
    <property type="match status" value="1"/>
</dbReference>
<dbReference type="PROSITE" id="PS51898">
    <property type="entry name" value="TYR_RECOMBINASE"/>
    <property type="match status" value="1"/>
</dbReference>
<dbReference type="SUPFAM" id="SSF56349">
    <property type="entry name" value="DNA breaking-rejoining enzymes"/>
    <property type="match status" value="1"/>
</dbReference>
<evidence type="ECO:0000313" key="6">
    <source>
        <dbReference type="Proteomes" id="UP000238042"/>
    </source>
</evidence>
<dbReference type="PANTHER" id="PTHR30349:SF64">
    <property type="entry name" value="PROPHAGE INTEGRASE INTD-RELATED"/>
    <property type="match status" value="1"/>
</dbReference>
<dbReference type="InterPro" id="IPR010998">
    <property type="entry name" value="Integrase_recombinase_N"/>
</dbReference>
<sequence>MEINKLNILFVIAKSRINKMGNAPLFCRLTYQEKRKQFSTGLFINPKYWQNTKQQAHPPSEHNKFINSQLSLIKNNINQAFLFLQLQSENFTVEHIYKQYAGETQNEDKSLMDIFNYHNNRMKSLVGIEASINSWERYHNTHNHIKDFIWHKFKKKDYSLRELNLNFIMDFEYYLQTEKGFMATTIFKSIQRFRRVIRVAVAMDYLLKDPFLLYRAKNPKKQIIYLTLEELSKLENYTFSQARLQQVADMFIFCCYTGLAYQEMNNLTQNNIIEHDNVLWIDMYRQKTQKQFLAPLLPKAVHIIKKYQNEQKLLPIISNQKFNSYLKEIADIVGINKNLTHHIARKTFATTVLLYNDVPMEIVSELLGHSKITITQEHYAKVVQKKVSEHIQKLSKKLSQK</sequence>
<dbReference type="Gene3D" id="1.10.443.10">
    <property type="entry name" value="Intergrase catalytic core"/>
    <property type="match status" value="1"/>
</dbReference>
<proteinExistence type="inferred from homology"/>
<dbReference type="OrthoDB" id="1098628at2"/>
<dbReference type="Proteomes" id="UP000238042">
    <property type="component" value="Unassembled WGS sequence"/>
</dbReference>
<organism evidence="5 6">
    <name type="scientific">Apibacter adventoris</name>
    <dbReference type="NCBI Taxonomy" id="1679466"/>
    <lineage>
        <taxon>Bacteria</taxon>
        <taxon>Pseudomonadati</taxon>
        <taxon>Bacteroidota</taxon>
        <taxon>Flavobacteriia</taxon>
        <taxon>Flavobacteriales</taxon>
        <taxon>Weeksellaceae</taxon>
        <taxon>Apibacter</taxon>
    </lineage>
</organism>
<keyword evidence="3" id="KW-0233">DNA recombination</keyword>
<dbReference type="InterPro" id="IPR002104">
    <property type="entry name" value="Integrase_catalytic"/>
</dbReference>
<feature type="domain" description="Tyr recombinase" evidence="4">
    <location>
        <begin position="221"/>
        <end position="396"/>
    </location>
</feature>
<accession>A0A2S8AAS8</accession>
<dbReference type="GO" id="GO:0015074">
    <property type="term" value="P:DNA integration"/>
    <property type="evidence" value="ECO:0007669"/>
    <property type="project" value="InterPro"/>
</dbReference>
<reference evidence="5 6" key="1">
    <citation type="submission" date="2018-02" db="EMBL/GenBank/DDBJ databases">
        <title>Genome sequences of Apibacter spp., gut symbionts of Asian honey bees.</title>
        <authorList>
            <person name="Kwong W.K."/>
            <person name="Steele M.I."/>
            <person name="Moran N.A."/>
        </authorList>
    </citation>
    <scope>NUCLEOTIDE SEQUENCE [LARGE SCALE GENOMIC DNA]</scope>
    <source>
        <strain evidence="6">wkB301</strain>
    </source>
</reference>
<keyword evidence="2" id="KW-0238">DNA-binding</keyword>
<evidence type="ECO:0000256" key="3">
    <source>
        <dbReference type="ARBA" id="ARBA00023172"/>
    </source>
</evidence>
<evidence type="ECO:0000256" key="2">
    <source>
        <dbReference type="ARBA" id="ARBA00023125"/>
    </source>
</evidence>
<dbReference type="Pfam" id="PF17293">
    <property type="entry name" value="Arm-DNA-bind_5"/>
    <property type="match status" value="1"/>
</dbReference>
<dbReference type="InterPro" id="IPR013762">
    <property type="entry name" value="Integrase-like_cat_sf"/>
</dbReference>
<dbReference type="AlphaFoldDB" id="A0A2S8AAS8"/>
<comment type="caution">
    <text evidence="5">The sequence shown here is derived from an EMBL/GenBank/DDBJ whole genome shotgun (WGS) entry which is preliminary data.</text>
</comment>
<dbReference type="InterPro" id="IPR035386">
    <property type="entry name" value="Arm-DNA-bind_5"/>
</dbReference>
<dbReference type="RefSeq" id="WP_105247038.1">
    <property type="nucleotide sequence ID" value="NZ_PSZM01000040.1"/>
</dbReference>
<dbReference type="Pfam" id="PF13102">
    <property type="entry name" value="Phage_int_SAM_5"/>
    <property type="match status" value="1"/>
</dbReference>
<protein>
    <submittedName>
        <fullName evidence="5">Integrase</fullName>
    </submittedName>
</protein>
<dbReference type="InterPro" id="IPR011010">
    <property type="entry name" value="DNA_brk_join_enz"/>
</dbReference>
<name>A0A2S8AAS8_9FLAO</name>
<gene>
    <name evidence="5" type="ORF">C4S77_07635</name>
</gene>
<comment type="similarity">
    <text evidence="1">Belongs to the 'phage' integrase family.</text>
</comment>
<dbReference type="CDD" id="cd01185">
    <property type="entry name" value="INTN1_C_like"/>
    <property type="match status" value="1"/>
</dbReference>
<evidence type="ECO:0000313" key="5">
    <source>
        <dbReference type="EMBL" id="PQL91664.1"/>
    </source>
</evidence>